<keyword evidence="3" id="KW-0328">Glycosyltransferase</keyword>
<evidence type="ECO:0000256" key="3">
    <source>
        <dbReference type="ARBA" id="ARBA00022676"/>
    </source>
</evidence>
<evidence type="ECO:0000313" key="10">
    <source>
        <dbReference type="Proteomes" id="UP000469452"/>
    </source>
</evidence>
<sequence length="85" mass="9328">MSPATPPRHVVVLVLGDVGRSPRMQYHAVSLSKMPNTKVTLVGYEGERCVPQLLAQPNIHLRTFAPVKVSRSLFVLSGPLKVLIQ</sequence>
<accession>A0A6A5AM37</accession>
<protein>
    <recommendedName>
        <fullName evidence="11">Glycosyl transferase family 1 domain-containing protein</fullName>
    </recommendedName>
</protein>
<evidence type="ECO:0000256" key="4">
    <source>
        <dbReference type="ARBA" id="ARBA00022679"/>
    </source>
</evidence>
<organism evidence="9 10">
    <name type="scientific">Aphanomyces astaci</name>
    <name type="common">Crayfish plague agent</name>
    <dbReference type="NCBI Taxonomy" id="112090"/>
    <lineage>
        <taxon>Eukaryota</taxon>
        <taxon>Sar</taxon>
        <taxon>Stramenopiles</taxon>
        <taxon>Oomycota</taxon>
        <taxon>Saprolegniomycetes</taxon>
        <taxon>Saprolegniales</taxon>
        <taxon>Verrucalvaceae</taxon>
        <taxon>Aphanomyces</taxon>
    </lineage>
</organism>
<gene>
    <name evidence="9" type="ORF">AaE_005075</name>
</gene>
<evidence type="ECO:0000256" key="2">
    <source>
        <dbReference type="ARBA" id="ARBA00004922"/>
    </source>
</evidence>
<dbReference type="PANTHER" id="PTHR13036:SF0">
    <property type="entry name" value="CHITOBIOSYLDIPHOSPHODOLICHOL BETA-MANNOSYLTRANSFERASE"/>
    <property type="match status" value="1"/>
</dbReference>
<feature type="non-terminal residue" evidence="9">
    <location>
        <position position="85"/>
    </location>
</feature>
<evidence type="ECO:0000256" key="5">
    <source>
        <dbReference type="ARBA" id="ARBA00022692"/>
    </source>
</evidence>
<comment type="caution">
    <text evidence="9">The sequence shown here is derived from an EMBL/GenBank/DDBJ whole genome shotgun (WGS) entry which is preliminary data.</text>
</comment>
<dbReference type="InterPro" id="IPR026051">
    <property type="entry name" value="ALG1-like"/>
</dbReference>
<evidence type="ECO:0000256" key="8">
    <source>
        <dbReference type="ARBA" id="ARBA00023136"/>
    </source>
</evidence>
<evidence type="ECO:0000256" key="7">
    <source>
        <dbReference type="ARBA" id="ARBA00022989"/>
    </source>
</evidence>
<keyword evidence="4" id="KW-0808">Transferase</keyword>
<comment type="pathway">
    <text evidence="2">Protein modification; protein glycosylation.</text>
</comment>
<reference evidence="9 10" key="1">
    <citation type="submission" date="2019-06" db="EMBL/GenBank/DDBJ databases">
        <title>Genomics analysis of Aphanomyces spp. identifies a new class of oomycete effector associated with host adaptation.</title>
        <authorList>
            <person name="Gaulin E."/>
        </authorList>
    </citation>
    <scope>NUCLEOTIDE SEQUENCE [LARGE SCALE GENOMIC DNA]</scope>
    <source>
        <strain evidence="9 10">E</strain>
    </source>
</reference>
<dbReference type="AlphaFoldDB" id="A0A6A5AM37"/>
<evidence type="ECO:0000256" key="6">
    <source>
        <dbReference type="ARBA" id="ARBA00022824"/>
    </source>
</evidence>
<evidence type="ECO:0000256" key="1">
    <source>
        <dbReference type="ARBA" id="ARBA00004389"/>
    </source>
</evidence>
<keyword evidence="5" id="KW-0812">Transmembrane</keyword>
<name>A0A6A5AM37_APHAT</name>
<keyword evidence="8" id="KW-0472">Membrane</keyword>
<dbReference type="GO" id="GO:0000030">
    <property type="term" value="F:mannosyltransferase activity"/>
    <property type="evidence" value="ECO:0007669"/>
    <property type="project" value="InterPro"/>
</dbReference>
<dbReference type="VEuPathDB" id="FungiDB:H257_03647"/>
<dbReference type="EMBL" id="VJMI01010657">
    <property type="protein sequence ID" value="KAF0755132.1"/>
    <property type="molecule type" value="Genomic_DNA"/>
</dbReference>
<comment type="subcellular location">
    <subcellularLocation>
        <location evidence="1">Endoplasmic reticulum membrane</location>
        <topology evidence="1">Single-pass membrane protein</topology>
    </subcellularLocation>
</comment>
<dbReference type="Proteomes" id="UP000469452">
    <property type="component" value="Unassembled WGS sequence"/>
</dbReference>
<keyword evidence="7" id="KW-1133">Transmembrane helix</keyword>
<dbReference type="GO" id="GO:0005789">
    <property type="term" value="C:endoplasmic reticulum membrane"/>
    <property type="evidence" value="ECO:0007669"/>
    <property type="project" value="UniProtKB-SubCell"/>
</dbReference>
<proteinExistence type="predicted"/>
<dbReference type="PANTHER" id="PTHR13036">
    <property type="entry name" value="BETA1,4 MANNOSYLTRANSFERASE"/>
    <property type="match status" value="1"/>
</dbReference>
<evidence type="ECO:0000313" key="9">
    <source>
        <dbReference type="EMBL" id="KAF0755132.1"/>
    </source>
</evidence>
<evidence type="ECO:0008006" key="11">
    <source>
        <dbReference type="Google" id="ProtNLM"/>
    </source>
</evidence>
<keyword evidence="6" id="KW-0256">Endoplasmic reticulum</keyword>